<evidence type="ECO:0000256" key="9">
    <source>
        <dbReference type="ARBA" id="ARBA00039284"/>
    </source>
</evidence>
<dbReference type="SUPFAM" id="SSF51445">
    <property type="entry name" value="(Trans)glycosidases"/>
    <property type="match status" value="1"/>
</dbReference>
<evidence type="ECO:0000256" key="10">
    <source>
        <dbReference type="ARBA" id="ARBA00041495"/>
    </source>
</evidence>
<evidence type="ECO:0000256" key="14">
    <source>
        <dbReference type="SAM" id="SignalP"/>
    </source>
</evidence>
<evidence type="ECO:0000256" key="13">
    <source>
        <dbReference type="SAM" id="MobiDB-lite"/>
    </source>
</evidence>
<dbReference type="GO" id="GO:0042973">
    <property type="term" value="F:glucan endo-1,3-beta-D-glucosidase activity"/>
    <property type="evidence" value="ECO:0007669"/>
    <property type="project" value="TreeGrafter"/>
</dbReference>
<dbReference type="OrthoDB" id="4082933at2759"/>
<feature type="chain" id="PRO_5018295403" description="Probable beta-glucosidase btgE" evidence="14">
    <location>
        <begin position="20"/>
        <end position="740"/>
    </location>
</feature>
<evidence type="ECO:0000256" key="12">
    <source>
        <dbReference type="ARBA" id="ARBA00042762"/>
    </source>
</evidence>
<evidence type="ECO:0000256" key="11">
    <source>
        <dbReference type="ARBA" id="ARBA00041516"/>
    </source>
</evidence>
<reference evidence="15 16" key="1">
    <citation type="journal article" date="2018" name="BMC Genomics">
        <title>Genomic evidence for intraspecific hybridization in a clonal and extremely halotolerant yeast.</title>
        <authorList>
            <person name="Gostincar C."/>
            <person name="Stajich J.E."/>
            <person name="Zupancic J."/>
            <person name="Zalar P."/>
            <person name="Gunde-Cimerman N."/>
        </authorList>
    </citation>
    <scope>NUCLEOTIDE SEQUENCE [LARGE SCALE GENOMIC DNA]</scope>
    <source>
        <strain evidence="15 16">EXF-2682</strain>
    </source>
</reference>
<evidence type="ECO:0000256" key="4">
    <source>
        <dbReference type="ARBA" id="ARBA00022525"/>
    </source>
</evidence>
<keyword evidence="6" id="KW-0378">Hydrolase</keyword>
<evidence type="ECO:0000256" key="8">
    <source>
        <dbReference type="ARBA" id="ARBA00024983"/>
    </source>
</evidence>
<dbReference type="VEuPathDB" id="FungiDB:BTJ68_07382"/>
<dbReference type="InterPro" id="IPR017853">
    <property type="entry name" value="GH"/>
</dbReference>
<dbReference type="GO" id="GO:0071555">
    <property type="term" value="P:cell wall organization"/>
    <property type="evidence" value="ECO:0007669"/>
    <property type="project" value="TreeGrafter"/>
</dbReference>
<gene>
    <name evidence="15" type="ORF">D0863_13666</name>
</gene>
<dbReference type="PANTHER" id="PTHR16631:SF24">
    <property type="entry name" value="FAMILY 17 GLUCOSIDASE SCW11-RELATED"/>
    <property type="match status" value="1"/>
</dbReference>
<evidence type="ECO:0000313" key="16">
    <source>
        <dbReference type="Proteomes" id="UP000269276"/>
    </source>
</evidence>
<keyword evidence="4" id="KW-0964">Secreted</keyword>
<name>A0A3M7CRP4_HORWE</name>
<dbReference type="GO" id="GO:0005576">
    <property type="term" value="C:extracellular region"/>
    <property type="evidence" value="ECO:0007669"/>
    <property type="project" value="TreeGrafter"/>
</dbReference>
<protein>
    <recommendedName>
        <fullName evidence="9">Probable beta-glucosidase btgE</fullName>
    </recommendedName>
    <alternativeName>
        <fullName evidence="10">Beta-D-glucoside glucohydrolase btgE</fullName>
    </alternativeName>
    <alternativeName>
        <fullName evidence="12">Cellobiase btgE</fullName>
    </alternativeName>
    <alternativeName>
        <fullName evidence="11">Gentiobiase btgE</fullName>
    </alternativeName>
</protein>
<proteinExistence type="inferred from homology"/>
<dbReference type="GO" id="GO:0009986">
    <property type="term" value="C:cell surface"/>
    <property type="evidence" value="ECO:0007669"/>
    <property type="project" value="TreeGrafter"/>
</dbReference>
<keyword evidence="5 14" id="KW-0732">Signal</keyword>
<dbReference type="VEuPathDB" id="FungiDB:BTJ68_07383"/>
<evidence type="ECO:0000256" key="7">
    <source>
        <dbReference type="ARBA" id="ARBA00023295"/>
    </source>
</evidence>
<accession>A0A3M7CRP4</accession>
<feature type="signal peptide" evidence="14">
    <location>
        <begin position="1"/>
        <end position="19"/>
    </location>
</feature>
<evidence type="ECO:0000313" key="15">
    <source>
        <dbReference type="EMBL" id="RMY54326.1"/>
    </source>
</evidence>
<feature type="region of interest" description="Disordered" evidence="13">
    <location>
        <begin position="450"/>
        <end position="473"/>
    </location>
</feature>
<evidence type="ECO:0000256" key="5">
    <source>
        <dbReference type="ARBA" id="ARBA00022729"/>
    </source>
</evidence>
<evidence type="ECO:0000256" key="1">
    <source>
        <dbReference type="ARBA" id="ARBA00004191"/>
    </source>
</evidence>
<comment type="caution">
    <text evidence="15">The sequence shown here is derived from an EMBL/GenBank/DDBJ whole genome shotgun (WGS) entry which is preliminary data.</text>
</comment>
<dbReference type="EMBL" id="QWIP01000797">
    <property type="protein sequence ID" value="RMY54326.1"/>
    <property type="molecule type" value="Genomic_DNA"/>
</dbReference>
<organism evidence="15 16">
    <name type="scientific">Hortaea werneckii</name>
    <name type="common">Black yeast</name>
    <name type="synonym">Cladosporium werneckii</name>
    <dbReference type="NCBI Taxonomy" id="91943"/>
    <lineage>
        <taxon>Eukaryota</taxon>
        <taxon>Fungi</taxon>
        <taxon>Dikarya</taxon>
        <taxon>Ascomycota</taxon>
        <taxon>Pezizomycotina</taxon>
        <taxon>Dothideomycetes</taxon>
        <taxon>Dothideomycetidae</taxon>
        <taxon>Mycosphaerellales</taxon>
        <taxon>Teratosphaeriaceae</taxon>
        <taxon>Hortaea</taxon>
    </lineage>
</organism>
<evidence type="ECO:0000256" key="2">
    <source>
        <dbReference type="ARBA" id="ARBA00008773"/>
    </source>
</evidence>
<sequence>MPSFTAAVLASSLAASAYAAGHNQHANLHMKRGASGAWSEPAEISGAWSEPAESATPSEQCGCTTYTTTWYGEPTLVDDWDYSKDKTSVAAAAMPTSSDDKDKTATVLRTVSVAPLQSSSDAMDTTTTVTTTVDMAPSSPSSYAIDTTTVPTTVLTTETLMTTATVQATTYITGSPDDDSKTHMTTTKTIDSTVTVPYTKKVMSTSEAAPAATSSEAWTSSSDASSSSTWVAPSSSSSWEASSSSSWAPLSSSFSWAPESTSSSWMPSNSTWAPESSSTWAPQSSSSEAASSSWAPQTTSTWESLDSYMKVSSSSWAPEPSSTSSEWWAQSSASSSWAPTSSSSSWSSSWTPEPSSTSSEWWAQTTASSSWAPASSSSWAPEPSSTSSEWWAQSSASSSWAPASSSASSWSSSWTPEPSSTSFEWWAQSSSASSTWATSASSSWAPASSSASSWSSSAPSASASSSSDSGSISTNGDKWAMTYTPYAADGSCKDSSTISADISSIASKGFTTVRLYATDCDGPVNIGNACAENGLKMILGIYIDGSGIGANTDEQVSDLIDWGMGQWEMVEMVVFGNEAVFNGYCSASQLASGLEDARSRFSAAGYTGPVTTTEPLGTIQENAQTICPAVDVIAANIHPFFNTAIFASKAGEFVSSQLEDLADACNGEKEAYNLETGWPSSGLANGLAIPGFSDQKTAIESIMGAAGSKSVLFSFENDDWKAPGDLDVEQYWGCANLFSG</sequence>
<keyword evidence="3" id="KW-0134">Cell wall</keyword>
<comment type="subcellular location">
    <subcellularLocation>
        <location evidence="1">Secreted</location>
        <location evidence="1">Cell wall</location>
    </subcellularLocation>
</comment>
<dbReference type="InterPro" id="IPR050732">
    <property type="entry name" value="Beta-glucan_modifiers"/>
</dbReference>
<keyword evidence="7" id="KW-0326">Glycosidase</keyword>
<dbReference type="AlphaFoldDB" id="A0A3M7CRP4"/>
<dbReference type="Proteomes" id="UP000269276">
    <property type="component" value="Unassembled WGS sequence"/>
</dbReference>
<comment type="function">
    <text evidence="8">Beta-glucosidases are one of a number of cellulolytic enzymes involved in the degradation of cellulosic biomass. Catalyzes the last step releasing glucose from the inhibitory cellobiose.</text>
</comment>
<evidence type="ECO:0000256" key="3">
    <source>
        <dbReference type="ARBA" id="ARBA00022512"/>
    </source>
</evidence>
<feature type="region of interest" description="Disordered" evidence="13">
    <location>
        <begin position="276"/>
        <end position="296"/>
    </location>
</feature>
<comment type="similarity">
    <text evidence="2">Belongs to the glycosyl hydrolase 17 family.</text>
</comment>
<dbReference type="GO" id="GO:0009277">
    <property type="term" value="C:fungal-type cell wall"/>
    <property type="evidence" value="ECO:0007669"/>
    <property type="project" value="TreeGrafter"/>
</dbReference>
<evidence type="ECO:0000256" key="6">
    <source>
        <dbReference type="ARBA" id="ARBA00022801"/>
    </source>
</evidence>
<feature type="compositionally biased region" description="Low complexity" evidence="13">
    <location>
        <begin position="450"/>
        <end position="467"/>
    </location>
</feature>
<dbReference type="PANTHER" id="PTHR16631">
    <property type="entry name" value="GLUCAN 1,3-BETA-GLUCOSIDASE"/>
    <property type="match status" value="1"/>
</dbReference>
<feature type="region of interest" description="Disordered" evidence="13">
    <location>
        <begin position="207"/>
        <end position="228"/>
    </location>
</feature>